<dbReference type="InterPro" id="IPR023405">
    <property type="entry name" value="Topo_IA_core_domain"/>
</dbReference>
<keyword evidence="3 8" id="KW-0479">Metal-binding</keyword>
<dbReference type="InterPro" id="IPR005738">
    <property type="entry name" value="TopoIII"/>
</dbReference>
<dbReference type="EC" id="5.6.2.1" evidence="8"/>
<dbReference type="InterPro" id="IPR013825">
    <property type="entry name" value="Topo_IA_cen_sub2"/>
</dbReference>
<feature type="active site" description="O-(5'-phospho-DNA)-tyrosine intermediate" evidence="8">
    <location>
        <position position="309"/>
    </location>
</feature>
<comment type="caution">
    <text evidence="8">Lacks conserved residue(s) required for the propagation of feature annotation.</text>
</comment>
<evidence type="ECO:0000256" key="6">
    <source>
        <dbReference type="ARBA" id="ARBA00023125"/>
    </source>
</evidence>
<evidence type="ECO:0000259" key="9">
    <source>
        <dbReference type="PROSITE" id="PS50880"/>
    </source>
</evidence>
<evidence type="ECO:0000313" key="11">
    <source>
        <dbReference type="EMBL" id="GAA6409148.1"/>
    </source>
</evidence>
<dbReference type="Pfam" id="PF01751">
    <property type="entry name" value="Toprim"/>
    <property type="match status" value="1"/>
</dbReference>
<dbReference type="InterPro" id="IPR013826">
    <property type="entry name" value="Topo_IA_cen_sub3"/>
</dbReference>
<dbReference type="InterPro" id="IPR023406">
    <property type="entry name" value="Topo_IA_AS"/>
</dbReference>
<keyword evidence="7 8" id="KW-0413">Isomerase</keyword>
<dbReference type="RefSeq" id="WP_390406629.1">
    <property type="nucleotide sequence ID" value="NZ_BAABYW010000001.1"/>
</dbReference>
<comment type="cofactor">
    <cofactor evidence="8">
        <name>Mg(2+)</name>
        <dbReference type="ChEBI" id="CHEBI:18420"/>
    </cofactor>
</comment>
<evidence type="ECO:0000256" key="3">
    <source>
        <dbReference type="ARBA" id="ARBA00022723"/>
    </source>
</evidence>
<dbReference type="PROSITE" id="PS50880">
    <property type="entry name" value="TOPRIM"/>
    <property type="match status" value="1"/>
</dbReference>
<dbReference type="PANTHER" id="PTHR11390:SF21">
    <property type="entry name" value="DNA TOPOISOMERASE 3-ALPHA"/>
    <property type="match status" value="1"/>
</dbReference>
<evidence type="ECO:0000256" key="7">
    <source>
        <dbReference type="ARBA" id="ARBA00023235"/>
    </source>
</evidence>
<dbReference type="PROSITE" id="PS52039">
    <property type="entry name" value="TOPO_IA_2"/>
    <property type="match status" value="1"/>
</dbReference>
<evidence type="ECO:0000256" key="2">
    <source>
        <dbReference type="ARBA" id="ARBA00009446"/>
    </source>
</evidence>
<reference evidence="11 12" key="1">
    <citation type="submission" date="2024-04" db="EMBL/GenBank/DDBJ databases">
        <title>Defined microbial consortia suppress multidrug-resistant proinflammatory Enterobacteriaceae via ecological control.</title>
        <authorList>
            <person name="Furuichi M."/>
            <person name="Kawaguchi T."/>
            <person name="Pust M."/>
            <person name="Yasuma K."/>
            <person name="Plichta D."/>
            <person name="Hasegawa N."/>
            <person name="Ohya T."/>
            <person name="Bhattarai S."/>
            <person name="Sasajima S."/>
            <person name="Aoto Y."/>
            <person name="Tuganbaev T."/>
            <person name="Yaginuma M."/>
            <person name="Ueda M."/>
            <person name="Okahashi N."/>
            <person name="Amafuji K."/>
            <person name="Kiridooshi Y."/>
            <person name="Sugita K."/>
            <person name="Strazar M."/>
            <person name="Skelly A."/>
            <person name="Suda W."/>
            <person name="Hattori M."/>
            <person name="Nakamoto N."/>
            <person name="Caballero S."/>
            <person name="Norman J."/>
            <person name="Olle B."/>
            <person name="Tanoue T."/>
            <person name="Arita M."/>
            <person name="Bucci V."/>
            <person name="Atarashi K."/>
            <person name="Xavier R."/>
            <person name="Honda K."/>
        </authorList>
    </citation>
    <scope>NUCLEOTIDE SEQUENCE [LARGE SCALE GENOMIC DNA]</scope>
    <source>
        <strain evidence="12">k04-0078-D8-1</strain>
    </source>
</reference>
<dbReference type="InterPro" id="IPR003602">
    <property type="entry name" value="Topo_IA_DNA-bd_dom"/>
</dbReference>
<feature type="site" description="Interaction with DNA" evidence="8">
    <location>
        <position position="167"/>
    </location>
</feature>
<feature type="domain" description="Toprim" evidence="9">
    <location>
        <begin position="2"/>
        <end position="135"/>
    </location>
</feature>
<protein>
    <recommendedName>
        <fullName evidence="8">DNA topoisomerase 3</fullName>
        <ecNumber evidence="8">5.6.2.1</ecNumber>
    </recommendedName>
    <alternativeName>
        <fullName evidence="8">DNA topoisomerase III</fullName>
    </alternativeName>
</protein>
<dbReference type="SUPFAM" id="SSF56712">
    <property type="entry name" value="Prokaryotic type I DNA topoisomerase"/>
    <property type="match status" value="1"/>
</dbReference>
<accession>A0ABQ0BCS4</accession>
<dbReference type="Gene3D" id="1.10.290.10">
    <property type="entry name" value="Topoisomerase I, domain 4"/>
    <property type="match status" value="1"/>
</dbReference>
<dbReference type="InterPro" id="IPR013497">
    <property type="entry name" value="Topo_IA_cen"/>
</dbReference>
<dbReference type="NCBIfam" id="NF005829">
    <property type="entry name" value="PRK07726.1"/>
    <property type="match status" value="1"/>
</dbReference>
<evidence type="ECO:0000313" key="12">
    <source>
        <dbReference type="Proteomes" id="UP001600943"/>
    </source>
</evidence>
<dbReference type="SMART" id="SM00493">
    <property type="entry name" value="TOPRIM"/>
    <property type="match status" value="1"/>
</dbReference>
<sequence>MKSLVIAEKPSVARDIARVLGCGKKLNGAMEGGRYIVTWALGHLVTLDDPEGYDKKYREWKMEHLPMIPKKMELVVIKQTAKQYNAVKTQLYRNDVGEIIIATDAGREGELVARWILEKANCRKPIKRLWISSVTDKAIRDGFAHLKDGRDYNNLYAAAVSRAEADWLVGINATRALTCKYNAQLSCGRVQTPTLAMIAKREEEIRNFRPVDFYGMTVLSGGIQFTWQDKKSGSCRSFQQEKMESLLKEVRAGSLTIESIDKTAKKTFSPGLYDLTELQRDANKKFGFSAKETLNIMQRLYENHKVLTYPRTDSRYIGSDVVGTLKERLKACAVGPYRKLAGSLSMKPIKASKSFVDDKKVSDHHAIIPTEQFVQLDHMTNEERKIYDLVVRRFLSVLMPPFEYEQTTVKAQAAGEIFLAKGKIVKSPGWKEAYDSGWSDDDDEEEYGTNREPALKDQTLPAVKKGDTFPASKAELTTGKTKPPAHFNEATLLSAMENPIKFMESHDAKAAKTLGETGGLGTVATRADIIDKLFNTFLMEKRGKDIYITSKAKQLLELVPEDLRKPELTADWEMKLSKIADGRLKKEAFLSDIKDYTQDIIQEIKTGDGTFRHDNLTNTKCPVCGKRMLSVNGKNSKLLVCQDRECGHRETISRTSNARCPKCHKRMELYVKGKEETFICPCGYKEKLSSFQSRREKEGAGVSKKDVQKYLSKQKKEAAEPLNNAFADAFAKLKL</sequence>
<dbReference type="CDD" id="cd03362">
    <property type="entry name" value="TOPRIM_TopoIA_TopoIII"/>
    <property type="match status" value="1"/>
</dbReference>
<dbReference type="Gene3D" id="3.40.50.140">
    <property type="match status" value="1"/>
</dbReference>
<dbReference type="SMART" id="SM00436">
    <property type="entry name" value="TOP1Bc"/>
    <property type="match status" value="1"/>
</dbReference>
<comment type="catalytic activity">
    <reaction evidence="1 8">
        <text>ATP-independent breakage of single-stranded DNA, followed by passage and rejoining.</text>
        <dbReference type="EC" id="5.6.2.1"/>
    </reaction>
</comment>
<dbReference type="HAMAP" id="MF_00953">
    <property type="entry name" value="Topoisom_3_prok"/>
    <property type="match status" value="1"/>
</dbReference>
<evidence type="ECO:0000256" key="4">
    <source>
        <dbReference type="ARBA" id="ARBA00022842"/>
    </source>
</evidence>
<name>A0ABQ0BCS4_9FIRM</name>
<evidence type="ECO:0000256" key="5">
    <source>
        <dbReference type="ARBA" id="ARBA00023029"/>
    </source>
</evidence>
<feature type="site" description="Interaction with DNA" evidence="8">
    <location>
        <position position="60"/>
    </location>
</feature>
<organism evidence="11 12">
    <name type="scientific">Blautia hominis</name>
    <dbReference type="NCBI Taxonomy" id="2025493"/>
    <lineage>
        <taxon>Bacteria</taxon>
        <taxon>Bacillati</taxon>
        <taxon>Bacillota</taxon>
        <taxon>Clostridia</taxon>
        <taxon>Lachnospirales</taxon>
        <taxon>Lachnospiraceae</taxon>
        <taxon>Blautia</taxon>
    </lineage>
</organism>
<keyword evidence="12" id="KW-1185">Reference proteome</keyword>
<comment type="similarity">
    <text evidence="2 8">Belongs to the type IA topoisomerase family.</text>
</comment>
<comment type="function">
    <text evidence="8">Releases the supercoiling and torsional tension of DNA, which is introduced during the DNA replication and transcription, by transiently cleaving and rejoining one strand of the DNA duplex. Introduces a single-strand break via transesterification at a target site in duplex DNA. The scissile phosphodiester is attacked by the catalytic tyrosine of the enzyme, resulting in the formation of a DNA-(5'-phosphotyrosyl)-enzyme intermediate and the expulsion of a 3'-OH DNA strand. The free DNA strand then undergoes passage around the unbroken strand, thus removing DNA supercoils. Finally, in the religation step, the DNA 3'-OH attacks the covalent intermediate to expel the active-site tyrosine and restore the DNA phosphodiester backbone.</text>
</comment>
<dbReference type="Pfam" id="PF01131">
    <property type="entry name" value="Topoisom_bac"/>
    <property type="match status" value="1"/>
</dbReference>
<dbReference type="PANTHER" id="PTHR11390">
    <property type="entry name" value="PROKARYOTIC DNA TOPOISOMERASE"/>
    <property type="match status" value="1"/>
</dbReference>
<dbReference type="NCBIfam" id="TIGR01056">
    <property type="entry name" value="topB"/>
    <property type="match status" value="1"/>
</dbReference>
<dbReference type="SMART" id="SM00437">
    <property type="entry name" value="TOP1Ac"/>
    <property type="match status" value="1"/>
</dbReference>
<dbReference type="PROSITE" id="PS00396">
    <property type="entry name" value="TOPO_IA_1"/>
    <property type="match status" value="1"/>
</dbReference>
<gene>
    <name evidence="8 11" type="primary">topB</name>
    <name evidence="11" type="ORF">K040078D81_32650</name>
</gene>
<feature type="region of interest" description="Interaction with DNA" evidence="8">
    <location>
        <begin position="186"/>
        <end position="191"/>
    </location>
</feature>
<dbReference type="InterPro" id="IPR000380">
    <property type="entry name" value="Topo_IA"/>
</dbReference>
<feature type="binding site" evidence="8">
    <location>
        <position position="8"/>
    </location>
    <ligand>
        <name>Mg(2+)</name>
        <dbReference type="ChEBI" id="CHEBI:18420"/>
        <note>catalytic</note>
    </ligand>
</feature>
<evidence type="ECO:0000259" key="10">
    <source>
        <dbReference type="PROSITE" id="PS52039"/>
    </source>
</evidence>
<evidence type="ECO:0000256" key="1">
    <source>
        <dbReference type="ARBA" id="ARBA00000213"/>
    </source>
</evidence>
<dbReference type="InterPro" id="IPR006171">
    <property type="entry name" value="TOPRIM_dom"/>
</dbReference>
<feature type="site" description="Interaction with DNA" evidence="8">
    <location>
        <position position="311"/>
    </location>
</feature>
<proteinExistence type="inferred from homology"/>
<dbReference type="CDD" id="cd00186">
    <property type="entry name" value="TOP1Ac"/>
    <property type="match status" value="1"/>
</dbReference>
<keyword evidence="5 8" id="KW-0799">Topoisomerase</keyword>
<feature type="binding site" evidence="8">
    <location>
        <position position="104"/>
    </location>
    <ligand>
        <name>Mg(2+)</name>
        <dbReference type="ChEBI" id="CHEBI:18420"/>
        <note>catalytic</note>
    </ligand>
</feature>
<dbReference type="Gene3D" id="1.10.460.10">
    <property type="entry name" value="Topoisomerase I, domain 2"/>
    <property type="match status" value="1"/>
</dbReference>
<keyword evidence="6 8" id="KW-0238">DNA-binding</keyword>
<dbReference type="EMBL" id="BAABYW010000001">
    <property type="protein sequence ID" value="GAA6409148.1"/>
    <property type="molecule type" value="Genomic_DNA"/>
</dbReference>
<dbReference type="InterPro" id="IPR013824">
    <property type="entry name" value="Topo_IA_cen_sub1"/>
</dbReference>
<keyword evidence="4 8" id="KW-0460">Magnesium</keyword>
<feature type="domain" description="Topo IA-type catalytic" evidence="10">
    <location>
        <begin position="152"/>
        <end position="601"/>
    </location>
</feature>
<dbReference type="Proteomes" id="UP001600943">
    <property type="component" value="Unassembled WGS sequence"/>
</dbReference>
<evidence type="ECO:0000256" key="8">
    <source>
        <dbReference type="HAMAP-Rule" id="MF_00953"/>
    </source>
</evidence>
<comment type="caution">
    <text evidence="11">The sequence shown here is derived from an EMBL/GenBank/DDBJ whole genome shotgun (WGS) entry which is preliminary data.</text>
</comment>
<dbReference type="Gene3D" id="2.70.20.10">
    <property type="entry name" value="Topoisomerase I, domain 3"/>
    <property type="match status" value="1"/>
</dbReference>
<feature type="site" description="Interaction with DNA" evidence="8">
    <location>
        <position position="175"/>
    </location>
</feature>
<dbReference type="InterPro" id="IPR034144">
    <property type="entry name" value="TOPRIM_TopoIII"/>
</dbReference>
<dbReference type="InterPro" id="IPR003601">
    <property type="entry name" value="Topo_IA_2"/>
</dbReference>
<dbReference type="PRINTS" id="PR00417">
    <property type="entry name" value="PRTPISMRASEI"/>
</dbReference>